<evidence type="ECO:0000256" key="1">
    <source>
        <dbReference type="ARBA" id="ARBA00007358"/>
    </source>
</evidence>
<dbReference type="Pfam" id="PF25137">
    <property type="entry name" value="ADH_Fe_C"/>
    <property type="match status" value="1"/>
</dbReference>
<dbReference type="AlphaFoldDB" id="A0A4R1BTH5"/>
<dbReference type="PROSITE" id="PS00913">
    <property type="entry name" value="ADH_IRON_1"/>
    <property type="match status" value="1"/>
</dbReference>
<dbReference type="Gene3D" id="1.20.1090.10">
    <property type="entry name" value="Dehydroquinate synthase-like - alpha domain"/>
    <property type="match status" value="1"/>
</dbReference>
<organism evidence="6 7">
    <name type="scientific">Rubrobacter taiwanensis</name>
    <dbReference type="NCBI Taxonomy" id="185139"/>
    <lineage>
        <taxon>Bacteria</taxon>
        <taxon>Bacillati</taxon>
        <taxon>Actinomycetota</taxon>
        <taxon>Rubrobacteria</taxon>
        <taxon>Rubrobacterales</taxon>
        <taxon>Rubrobacteraceae</taxon>
        <taxon>Rubrobacter</taxon>
    </lineage>
</organism>
<keyword evidence="2" id="KW-0560">Oxidoreductase</keyword>
<evidence type="ECO:0000256" key="3">
    <source>
        <dbReference type="ARBA" id="ARBA00023027"/>
    </source>
</evidence>
<proteinExistence type="inferred from homology"/>
<dbReference type="FunFam" id="3.40.50.1970:FF:000003">
    <property type="entry name" value="Alcohol dehydrogenase, iron-containing"/>
    <property type="match status" value="1"/>
</dbReference>
<dbReference type="Proteomes" id="UP000295244">
    <property type="component" value="Unassembled WGS sequence"/>
</dbReference>
<gene>
    <name evidence="6" type="ORF">E0L93_00455</name>
</gene>
<evidence type="ECO:0000313" key="7">
    <source>
        <dbReference type="Proteomes" id="UP000295244"/>
    </source>
</evidence>
<dbReference type="InterPro" id="IPR039697">
    <property type="entry name" value="Alcohol_dehydrogenase_Fe"/>
</dbReference>
<dbReference type="GO" id="GO:0046872">
    <property type="term" value="F:metal ion binding"/>
    <property type="evidence" value="ECO:0007669"/>
    <property type="project" value="InterPro"/>
</dbReference>
<dbReference type="Pfam" id="PF00465">
    <property type="entry name" value="Fe-ADH"/>
    <property type="match status" value="1"/>
</dbReference>
<dbReference type="FunFam" id="1.20.1090.10:FF:000001">
    <property type="entry name" value="Aldehyde-alcohol dehydrogenase"/>
    <property type="match status" value="1"/>
</dbReference>
<dbReference type="RefSeq" id="WP_132687170.1">
    <property type="nucleotide sequence ID" value="NZ_SKBU01000001.1"/>
</dbReference>
<keyword evidence="7" id="KW-1185">Reference proteome</keyword>
<accession>A0A4R1BTH5</accession>
<protein>
    <submittedName>
        <fullName evidence="6">Iron-containing alcohol dehydrogenase</fullName>
    </submittedName>
</protein>
<dbReference type="Gene3D" id="3.40.50.1970">
    <property type="match status" value="1"/>
</dbReference>
<name>A0A4R1BTH5_9ACTN</name>
<evidence type="ECO:0000313" key="6">
    <source>
        <dbReference type="EMBL" id="TCJ20737.1"/>
    </source>
</evidence>
<evidence type="ECO:0000259" key="5">
    <source>
        <dbReference type="Pfam" id="PF25137"/>
    </source>
</evidence>
<dbReference type="PANTHER" id="PTHR11496:SF102">
    <property type="entry name" value="ALCOHOL DEHYDROGENASE 4"/>
    <property type="match status" value="1"/>
</dbReference>
<keyword evidence="3" id="KW-0520">NAD</keyword>
<reference evidence="6 7" key="1">
    <citation type="submission" date="2019-03" db="EMBL/GenBank/DDBJ databases">
        <title>Whole genome sequence of a novel Rubrobacter taiwanensis strain, isolated from Yellowstone National Park.</title>
        <authorList>
            <person name="Freed S."/>
            <person name="Ramaley R.F."/>
            <person name="Kyndt J.A."/>
        </authorList>
    </citation>
    <scope>NUCLEOTIDE SEQUENCE [LARGE SCALE GENOMIC DNA]</scope>
    <source>
        <strain evidence="6 7">Yellowstone</strain>
    </source>
</reference>
<dbReference type="EMBL" id="SKBU01000001">
    <property type="protein sequence ID" value="TCJ20737.1"/>
    <property type="molecule type" value="Genomic_DNA"/>
</dbReference>
<sequence length="392" mass="41769">MSYHHRIFAWELPSRIEFGIGAAANLADRVKEYGADRVLLAADPGLPEAVLNKVTTPLDEGGVSRVVFRDIEPEPDARGVEAGLELARSEGCEVVVGVGGGSTLDTAKAIAVMLRNEGHIRDYAGQDLIPEPGAPVIAMPTTAGTGSEVTVWSVIAEKDKKKKYGVGSRYMTASLALCDPELTVTLPPHITAASGIDALAHALESYVNKATQPVSEALSLQAMQLVAKSLRLAVVDGENLEARSDMLLASLIAGMAFNSTRLGIAHALAMPLGAGYKIPHSTIIAILLPEVMRFNLVGNLEKFVRIAAIFGERTEGMPVRDAAELSVEAILKVYEDIGISDGLARYGVREEHLRGLAEAGIKTGNIPVNPRKPTVEDLIEIMRRSMEAPVAV</sequence>
<dbReference type="OrthoDB" id="323926at2"/>
<dbReference type="InterPro" id="IPR056798">
    <property type="entry name" value="ADH_Fe_C"/>
</dbReference>
<comment type="caution">
    <text evidence="6">The sequence shown here is derived from an EMBL/GenBank/DDBJ whole genome shotgun (WGS) entry which is preliminary data.</text>
</comment>
<feature type="domain" description="Fe-containing alcohol dehydrogenase-like C-terminal" evidence="5">
    <location>
        <begin position="191"/>
        <end position="386"/>
    </location>
</feature>
<dbReference type="CDD" id="cd08551">
    <property type="entry name" value="Fe-ADH"/>
    <property type="match status" value="1"/>
</dbReference>
<evidence type="ECO:0000256" key="2">
    <source>
        <dbReference type="ARBA" id="ARBA00023002"/>
    </source>
</evidence>
<dbReference type="InterPro" id="IPR018211">
    <property type="entry name" value="ADH_Fe_CS"/>
</dbReference>
<feature type="domain" description="Alcohol dehydrogenase iron-type/glycerol dehydrogenase GldA" evidence="4">
    <location>
        <begin position="13"/>
        <end position="180"/>
    </location>
</feature>
<dbReference type="GO" id="GO:0004022">
    <property type="term" value="F:alcohol dehydrogenase (NAD+) activity"/>
    <property type="evidence" value="ECO:0007669"/>
    <property type="project" value="TreeGrafter"/>
</dbReference>
<dbReference type="InterPro" id="IPR001670">
    <property type="entry name" value="ADH_Fe/GldA"/>
</dbReference>
<dbReference type="PANTHER" id="PTHR11496">
    <property type="entry name" value="ALCOHOL DEHYDROGENASE"/>
    <property type="match status" value="1"/>
</dbReference>
<dbReference type="SUPFAM" id="SSF56796">
    <property type="entry name" value="Dehydroquinate synthase-like"/>
    <property type="match status" value="1"/>
</dbReference>
<comment type="similarity">
    <text evidence="1">Belongs to the iron-containing alcohol dehydrogenase family.</text>
</comment>
<evidence type="ECO:0000259" key="4">
    <source>
        <dbReference type="Pfam" id="PF00465"/>
    </source>
</evidence>